<dbReference type="AlphaFoldDB" id="A0A7J8N9N6"/>
<organism evidence="4 5">
    <name type="scientific">Gossypium lobatum</name>
    <dbReference type="NCBI Taxonomy" id="34289"/>
    <lineage>
        <taxon>Eukaryota</taxon>
        <taxon>Viridiplantae</taxon>
        <taxon>Streptophyta</taxon>
        <taxon>Embryophyta</taxon>
        <taxon>Tracheophyta</taxon>
        <taxon>Spermatophyta</taxon>
        <taxon>Magnoliopsida</taxon>
        <taxon>eudicotyledons</taxon>
        <taxon>Gunneridae</taxon>
        <taxon>Pentapetalae</taxon>
        <taxon>rosids</taxon>
        <taxon>malvids</taxon>
        <taxon>Malvales</taxon>
        <taxon>Malvaceae</taxon>
        <taxon>Malvoideae</taxon>
        <taxon>Gossypium</taxon>
    </lineage>
</organism>
<gene>
    <name evidence="4" type="ORF">Golob_000989</name>
</gene>
<keyword evidence="1" id="KW-0863">Zinc-finger</keyword>
<dbReference type="InterPro" id="IPR036875">
    <property type="entry name" value="Znf_CCHC_sf"/>
</dbReference>
<name>A0A7J8N9N6_9ROSI</name>
<evidence type="ECO:0000256" key="1">
    <source>
        <dbReference type="PROSITE-ProRule" id="PRU00047"/>
    </source>
</evidence>
<keyword evidence="1" id="KW-0862">Zinc</keyword>
<evidence type="ECO:0000256" key="2">
    <source>
        <dbReference type="SAM" id="MobiDB-lite"/>
    </source>
</evidence>
<dbReference type="PROSITE" id="PS50158">
    <property type="entry name" value="ZF_CCHC"/>
    <property type="match status" value="1"/>
</dbReference>
<feature type="domain" description="CCHC-type" evidence="3">
    <location>
        <begin position="126"/>
        <end position="141"/>
    </location>
</feature>
<feature type="region of interest" description="Disordered" evidence="2">
    <location>
        <begin position="244"/>
        <end position="265"/>
    </location>
</feature>
<sequence>MAVDPDPQLTISWKDKLLGGHTVVSDSDYSVLSAKSDNDFELLEGDVNTTIIDGVPAITLSDHIKDFLFREMELTIIVKLLGRKSAVDDYNRVLTQGHWIVYGQYLTVIVDGAVQRVEYEALLTVCFACGKYGHVKEMCPSVVTNKNLMVNRDELSIGVALPNECNMDDETTGSRSREKEPEFRPWILVERKSSWRVKWDISGESLAKQTKNPLGSRFLALMVEKDLSDDMGLSAGEIVGKKLSARDSGSRSNRNTSFALRGRGNHFKPSANTSIPLVKSMEAMVELLSPQILNKNLNTELDGSCANVKFPRIFREYNMEYKPDIVSLLEQRDGKIPFTLRWSVAIRNSFSLR</sequence>
<evidence type="ECO:0000313" key="5">
    <source>
        <dbReference type="Proteomes" id="UP000593572"/>
    </source>
</evidence>
<proteinExistence type="predicted"/>
<dbReference type="GO" id="GO:0008270">
    <property type="term" value="F:zinc ion binding"/>
    <property type="evidence" value="ECO:0007669"/>
    <property type="project" value="UniProtKB-KW"/>
</dbReference>
<keyword evidence="5" id="KW-1185">Reference proteome</keyword>
<keyword evidence="1" id="KW-0479">Metal-binding</keyword>
<evidence type="ECO:0000313" key="4">
    <source>
        <dbReference type="EMBL" id="MBA0573727.1"/>
    </source>
</evidence>
<comment type="caution">
    <text evidence="4">The sequence shown here is derived from an EMBL/GenBank/DDBJ whole genome shotgun (WGS) entry which is preliminary data.</text>
</comment>
<accession>A0A7J8N9N6</accession>
<dbReference type="SMART" id="SM00343">
    <property type="entry name" value="ZnF_C2HC"/>
    <property type="match status" value="1"/>
</dbReference>
<evidence type="ECO:0000259" key="3">
    <source>
        <dbReference type="PROSITE" id="PS50158"/>
    </source>
</evidence>
<dbReference type="GO" id="GO:0003676">
    <property type="term" value="F:nucleic acid binding"/>
    <property type="evidence" value="ECO:0007669"/>
    <property type="project" value="InterPro"/>
</dbReference>
<reference evidence="4 5" key="1">
    <citation type="journal article" date="2019" name="Genome Biol. Evol.">
        <title>Insights into the evolution of the New World diploid cottons (Gossypium, subgenus Houzingenia) based on genome sequencing.</title>
        <authorList>
            <person name="Grover C.E."/>
            <person name="Arick M.A. 2nd"/>
            <person name="Thrash A."/>
            <person name="Conover J.L."/>
            <person name="Sanders W.S."/>
            <person name="Peterson D.G."/>
            <person name="Frelichowski J.E."/>
            <person name="Scheffler J.A."/>
            <person name="Scheffler B.E."/>
            <person name="Wendel J.F."/>
        </authorList>
    </citation>
    <scope>NUCLEOTIDE SEQUENCE [LARGE SCALE GENOMIC DNA]</scope>
    <source>
        <strain evidence="4">157</strain>
        <tissue evidence="4">Leaf</tissue>
    </source>
</reference>
<dbReference type="SUPFAM" id="SSF57756">
    <property type="entry name" value="Retrovirus zinc finger-like domains"/>
    <property type="match status" value="1"/>
</dbReference>
<dbReference type="EMBL" id="JABEZX010000013">
    <property type="protein sequence ID" value="MBA0573727.1"/>
    <property type="molecule type" value="Genomic_DNA"/>
</dbReference>
<protein>
    <recommendedName>
        <fullName evidence="3">CCHC-type domain-containing protein</fullName>
    </recommendedName>
</protein>
<dbReference type="InterPro" id="IPR001878">
    <property type="entry name" value="Znf_CCHC"/>
</dbReference>
<feature type="non-terminal residue" evidence="4">
    <location>
        <position position="1"/>
    </location>
</feature>
<dbReference type="Proteomes" id="UP000593572">
    <property type="component" value="Unassembled WGS sequence"/>
</dbReference>